<accession>A0A2N3R7D6</accession>
<protein>
    <submittedName>
        <fullName evidence="1">Uncharacterized protein</fullName>
    </submittedName>
</protein>
<name>A0A2N3R7D6_9BIFI</name>
<evidence type="ECO:0000313" key="2">
    <source>
        <dbReference type="Proteomes" id="UP000233762"/>
    </source>
</evidence>
<dbReference type="AlphaFoldDB" id="A0A2N3R7D6"/>
<reference evidence="1 2" key="1">
    <citation type="submission" date="2017-10" db="EMBL/GenBank/DDBJ databases">
        <title>Bifidobacterium genomics.</title>
        <authorList>
            <person name="Lugli G.A."/>
            <person name="Milani C."/>
            <person name="Mancabelli L."/>
        </authorList>
    </citation>
    <scope>NUCLEOTIDE SEQUENCE [LARGE SCALE GENOMIC DNA]</scope>
    <source>
        <strain evidence="1 2">1520B</strain>
    </source>
</reference>
<dbReference type="EMBL" id="PCHH01000001">
    <property type="protein sequence ID" value="PKV05251.1"/>
    <property type="molecule type" value="Genomic_DNA"/>
</dbReference>
<gene>
    <name evidence="1" type="ORF">CQR50_0506</name>
</gene>
<dbReference type="RefSeq" id="WP_101398387.1">
    <property type="nucleotide sequence ID" value="NZ_PCHH01000001.1"/>
</dbReference>
<evidence type="ECO:0000313" key="1">
    <source>
        <dbReference type="EMBL" id="PKV05251.1"/>
    </source>
</evidence>
<dbReference type="Proteomes" id="UP000233762">
    <property type="component" value="Unassembled WGS sequence"/>
</dbReference>
<organism evidence="1 2">
    <name type="scientific">Bifidobacterium pseudolongum subsp. globosum</name>
    <dbReference type="NCBI Taxonomy" id="1690"/>
    <lineage>
        <taxon>Bacteria</taxon>
        <taxon>Bacillati</taxon>
        <taxon>Actinomycetota</taxon>
        <taxon>Actinomycetes</taxon>
        <taxon>Bifidobacteriales</taxon>
        <taxon>Bifidobacteriaceae</taxon>
        <taxon>Bifidobacterium</taxon>
    </lineage>
</organism>
<comment type="caution">
    <text evidence="1">The sequence shown here is derived from an EMBL/GenBank/DDBJ whole genome shotgun (WGS) entry which is preliminary data.</text>
</comment>
<proteinExistence type="predicted"/>
<sequence>MSEINYIDAKRAQAIRKEVRRLLARGYSHEATVAALHALEVGDPFDDEAVWPQRLVDSLRNLPDVPKCVDALQELAACAYAENRVEFQRGKIERRGYELSDAGAANLFVDKSREYKAESRYPEGFLEAIDFFIDAARGRISRPSTSFGFNSTGW</sequence>